<dbReference type="InterPro" id="IPR019734">
    <property type="entry name" value="TPR_rpt"/>
</dbReference>
<keyword evidence="3" id="KW-1185">Reference proteome</keyword>
<keyword evidence="1" id="KW-1133">Transmembrane helix</keyword>
<dbReference type="InterPro" id="IPR011990">
    <property type="entry name" value="TPR-like_helical_dom_sf"/>
</dbReference>
<keyword evidence="1" id="KW-0812">Transmembrane</keyword>
<feature type="transmembrane region" description="Helical" evidence="1">
    <location>
        <begin position="24"/>
        <end position="44"/>
    </location>
</feature>
<evidence type="ECO:0000313" key="3">
    <source>
        <dbReference type="Proteomes" id="UP001597163"/>
    </source>
</evidence>
<name>A0ABW3REA2_9FLAO</name>
<reference evidence="3" key="1">
    <citation type="journal article" date="2019" name="Int. J. Syst. Evol. Microbiol.">
        <title>The Global Catalogue of Microorganisms (GCM) 10K type strain sequencing project: providing services to taxonomists for standard genome sequencing and annotation.</title>
        <authorList>
            <consortium name="The Broad Institute Genomics Platform"/>
            <consortium name="The Broad Institute Genome Sequencing Center for Infectious Disease"/>
            <person name="Wu L."/>
            <person name="Ma J."/>
        </authorList>
    </citation>
    <scope>NUCLEOTIDE SEQUENCE [LARGE SCALE GENOMIC DNA]</scope>
    <source>
        <strain evidence="3">CCUG 63246</strain>
    </source>
</reference>
<sequence>MLYYVTIALQVFCIYHLLKNRSPYYWIFLIIFLPIVGCIIYLITQVYNKRDAEKITEEITHIVNPTKKIKDLEKQLQFSETYQNRVNLADALLENNDYNNAIPHYLEALDEHLQNDYYVIKQLIKAYYNVEDFEQVVLYAEKIKEHPEFKKSKSQFLYGLALEKLGNFEAAEANLRAIDIRYSFYNERLVLAKFLISRKKEAEAKAILQDIQTESQHLTKPNKKIFRATILDVDSLLTHLQTN</sequence>
<evidence type="ECO:0000256" key="1">
    <source>
        <dbReference type="SAM" id="Phobius"/>
    </source>
</evidence>
<gene>
    <name evidence="2" type="ORF">ACFQ2E_12885</name>
</gene>
<keyword evidence="1" id="KW-0472">Membrane</keyword>
<comment type="caution">
    <text evidence="2">The sequence shown here is derived from an EMBL/GenBank/DDBJ whole genome shotgun (WGS) entry which is preliminary data.</text>
</comment>
<protein>
    <recommendedName>
        <fullName evidence="4">Tetratricopeptide repeat protein</fullName>
    </recommendedName>
</protein>
<dbReference type="PIRSF" id="PIRSF030959">
    <property type="entry name" value="UCP030959"/>
    <property type="match status" value="1"/>
</dbReference>
<dbReference type="Proteomes" id="UP001597163">
    <property type="component" value="Unassembled WGS sequence"/>
</dbReference>
<dbReference type="Gene3D" id="1.25.40.10">
    <property type="entry name" value="Tetratricopeptide repeat domain"/>
    <property type="match status" value="1"/>
</dbReference>
<dbReference type="EMBL" id="JBHTLJ010000004">
    <property type="protein sequence ID" value="MFD1163323.1"/>
    <property type="molecule type" value="Genomic_DNA"/>
</dbReference>
<evidence type="ECO:0008006" key="4">
    <source>
        <dbReference type="Google" id="ProtNLM"/>
    </source>
</evidence>
<evidence type="ECO:0000313" key="2">
    <source>
        <dbReference type="EMBL" id="MFD1163323.1"/>
    </source>
</evidence>
<dbReference type="InterPro" id="IPR014562">
    <property type="entry name" value="UCP030959_TPR_rpt-cont"/>
</dbReference>
<organism evidence="2 3">
    <name type="scientific">Hwangdonia seohaensis</name>
    <dbReference type="NCBI Taxonomy" id="1240727"/>
    <lineage>
        <taxon>Bacteria</taxon>
        <taxon>Pseudomonadati</taxon>
        <taxon>Bacteroidota</taxon>
        <taxon>Flavobacteriia</taxon>
        <taxon>Flavobacteriales</taxon>
        <taxon>Flavobacteriaceae</taxon>
        <taxon>Hwangdonia</taxon>
    </lineage>
</organism>
<dbReference type="SUPFAM" id="SSF48452">
    <property type="entry name" value="TPR-like"/>
    <property type="match status" value="1"/>
</dbReference>
<dbReference type="RefSeq" id="WP_311941753.1">
    <property type="nucleotide sequence ID" value="NZ_JAVSCK010000004.1"/>
</dbReference>
<dbReference type="Pfam" id="PF13181">
    <property type="entry name" value="TPR_8"/>
    <property type="match status" value="2"/>
</dbReference>
<accession>A0ABW3REA2</accession>
<proteinExistence type="predicted"/>